<protein>
    <submittedName>
        <fullName evidence="2">DUF2399 domain-containing protein</fullName>
    </submittedName>
</protein>
<dbReference type="InterPro" id="IPR024465">
    <property type="entry name" value="DUF2399"/>
</dbReference>
<reference evidence="2 3" key="1">
    <citation type="submission" date="2021-06" db="EMBL/GenBank/DDBJ databases">
        <title>Bacillus sp. RD4P76, an endophyte from a halophyte.</title>
        <authorList>
            <person name="Sun J.-Q."/>
        </authorList>
    </citation>
    <scope>NUCLEOTIDE SEQUENCE [LARGE SCALE GENOMIC DNA]</scope>
    <source>
        <strain evidence="2 3">CGMCC 1.15917</strain>
    </source>
</reference>
<gene>
    <name evidence="2" type="ORF">KS419_02080</name>
</gene>
<feature type="domain" description="DUF2399" evidence="1">
    <location>
        <begin position="199"/>
        <end position="308"/>
    </location>
</feature>
<comment type="caution">
    <text evidence="2">The sequence shown here is derived from an EMBL/GenBank/DDBJ whole genome shotgun (WGS) entry which is preliminary data.</text>
</comment>
<accession>A0ABS6JBG6</accession>
<keyword evidence="3" id="KW-1185">Reference proteome</keyword>
<evidence type="ECO:0000259" key="1">
    <source>
        <dbReference type="Pfam" id="PF09664"/>
    </source>
</evidence>
<dbReference type="EMBL" id="JAHQCS010000035">
    <property type="protein sequence ID" value="MBU9710529.1"/>
    <property type="molecule type" value="Genomic_DNA"/>
</dbReference>
<evidence type="ECO:0000313" key="3">
    <source>
        <dbReference type="Proteomes" id="UP000784880"/>
    </source>
</evidence>
<sequence length="366" mass="43666">MGKTIKNIIANYLNTNKKMNFNLEDLENYVQGEYNSINRYLEAGGREILKKEILTLQKLNEIEVVSSRKKEKHPLIKLPIHWRKVKKKHEEQWNRSDILNYSVYLNLSSFVNYPEQQTEENWSRLTPLYHYLKNKKEPSVVTTEERMYQLFKNEKWLTPKEGNGKNFLTKVGLTIEDLDAKKFPEPIPYETRGRIPLSEVKTVLVIENNSFYHSVRRYLQEESQIIDLEIDMIVYARGKQTIANLEYLYTLFDNAAEKAYYYVGDIDPEGISIYAKVKRKYSDLSFRIAKGIYRWMLKVEPNPPHIEKGQKEDKVDYELFLEEFQDESDEFYRNKLQALWEGKRRIPQEVTNYEMLKAKGWNHVNF</sequence>
<organism evidence="2 3">
    <name type="scientific">Evansella tamaricis</name>
    <dbReference type="NCBI Taxonomy" id="2069301"/>
    <lineage>
        <taxon>Bacteria</taxon>
        <taxon>Bacillati</taxon>
        <taxon>Bacillota</taxon>
        <taxon>Bacilli</taxon>
        <taxon>Bacillales</taxon>
        <taxon>Bacillaceae</taxon>
        <taxon>Evansella</taxon>
    </lineage>
</organism>
<dbReference type="Proteomes" id="UP000784880">
    <property type="component" value="Unassembled WGS sequence"/>
</dbReference>
<dbReference type="RefSeq" id="WP_217064421.1">
    <property type="nucleotide sequence ID" value="NZ_JAHQCS010000035.1"/>
</dbReference>
<evidence type="ECO:0000313" key="2">
    <source>
        <dbReference type="EMBL" id="MBU9710529.1"/>
    </source>
</evidence>
<name>A0ABS6JBG6_9BACI</name>
<proteinExistence type="predicted"/>
<dbReference type="Pfam" id="PF09664">
    <property type="entry name" value="DUF2399"/>
    <property type="match status" value="1"/>
</dbReference>